<dbReference type="OrthoDB" id="5476461at2"/>
<evidence type="ECO:0000256" key="1">
    <source>
        <dbReference type="ARBA" id="ARBA00022741"/>
    </source>
</evidence>
<reference evidence="4 5" key="1">
    <citation type="submission" date="2018-11" db="EMBL/GenBank/DDBJ databases">
        <authorList>
            <person name="Li F."/>
        </authorList>
    </citation>
    <scope>NUCLEOTIDE SEQUENCE [LARGE SCALE GENOMIC DNA]</scope>
    <source>
        <strain evidence="4 5">Gsoil 818</strain>
    </source>
</reference>
<feature type="domain" description="Guanylate cyclase" evidence="3">
    <location>
        <begin position="74"/>
        <end position="200"/>
    </location>
</feature>
<dbReference type="SUPFAM" id="SSF55073">
    <property type="entry name" value="Nucleotide cyclase"/>
    <property type="match status" value="1"/>
</dbReference>
<proteinExistence type="predicted"/>
<organism evidence="4 5">
    <name type="scientific">Nocardioides pocheonensis</name>
    <dbReference type="NCBI Taxonomy" id="661485"/>
    <lineage>
        <taxon>Bacteria</taxon>
        <taxon>Bacillati</taxon>
        <taxon>Actinomycetota</taxon>
        <taxon>Actinomycetes</taxon>
        <taxon>Propionibacteriales</taxon>
        <taxon>Nocardioidaceae</taxon>
        <taxon>Nocardioides</taxon>
    </lineage>
</organism>
<gene>
    <name evidence="4" type="ORF">EFL26_05290</name>
</gene>
<dbReference type="InterPro" id="IPR041664">
    <property type="entry name" value="AAA_16"/>
</dbReference>
<keyword evidence="5" id="KW-1185">Reference proteome</keyword>
<dbReference type="PANTHER" id="PTHR16305">
    <property type="entry name" value="TESTICULAR SOLUBLE ADENYLYL CYCLASE"/>
    <property type="match status" value="1"/>
</dbReference>
<keyword evidence="2" id="KW-0067">ATP-binding</keyword>
<dbReference type="EMBL" id="RJSF01000009">
    <property type="protein sequence ID" value="RNM16362.1"/>
    <property type="molecule type" value="Genomic_DNA"/>
</dbReference>
<dbReference type="InterPro" id="IPR001054">
    <property type="entry name" value="A/G_cyclase"/>
</dbReference>
<protein>
    <recommendedName>
        <fullName evidence="3">Guanylate cyclase domain-containing protein</fullName>
    </recommendedName>
</protein>
<dbReference type="Pfam" id="PF00211">
    <property type="entry name" value="Guanylate_cyc"/>
    <property type="match status" value="1"/>
</dbReference>
<dbReference type="PANTHER" id="PTHR16305:SF28">
    <property type="entry name" value="GUANYLATE CYCLASE DOMAIN-CONTAINING PROTEIN"/>
    <property type="match status" value="1"/>
</dbReference>
<keyword evidence="1" id="KW-0547">Nucleotide-binding</keyword>
<dbReference type="SUPFAM" id="SSF52540">
    <property type="entry name" value="P-loop containing nucleoside triphosphate hydrolases"/>
    <property type="match status" value="1"/>
</dbReference>
<dbReference type="RefSeq" id="WP_123221858.1">
    <property type="nucleotide sequence ID" value="NZ_RJSF01000009.1"/>
</dbReference>
<dbReference type="CDD" id="cd07302">
    <property type="entry name" value="CHD"/>
    <property type="match status" value="1"/>
</dbReference>
<dbReference type="InterPro" id="IPR011990">
    <property type="entry name" value="TPR-like_helical_dom_sf"/>
</dbReference>
<dbReference type="Proteomes" id="UP000279994">
    <property type="component" value="Unassembled WGS sequence"/>
</dbReference>
<accession>A0A3N0GW37</accession>
<dbReference type="InterPro" id="IPR029787">
    <property type="entry name" value="Nucleotide_cyclase"/>
</dbReference>
<dbReference type="SMART" id="SM00044">
    <property type="entry name" value="CYCc"/>
    <property type="match status" value="1"/>
</dbReference>
<evidence type="ECO:0000313" key="5">
    <source>
        <dbReference type="Proteomes" id="UP000279994"/>
    </source>
</evidence>
<dbReference type="Pfam" id="PF13191">
    <property type="entry name" value="AAA_16"/>
    <property type="match status" value="1"/>
</dbReference>
<dbReference type="Gene3D" id="3.30.70.1230">
    <property type="entry name" value="Nucleotide cyclase"/>
    <property type="match status" value="1"/>
</dbReference>
<dbReference type="InterPro" id="IPR025874">
    <property type="entry name" value="DZR"/>
</dbReference>
<dbReference type="SUPFAM" id="SSF48452">
    <property type="entry name" value="TPR-like"/>
    <property type="match status" value="1"/>
</dbReference>
<dbReference type="GO" id="GO:0009190">
    <property type="term" value="P:cyclic nucleotide biosynthetic process"/>
    <property type="evidence" value="ECO:0007669"/>
    <property type="project" value="InterPro"/>
</dbReference>
<sequence length="1167" mass="123713">MATCAACGAVGVVDGARFCHECGAPTAAQCGACGEAVVPGAKFCSSCGSPQVAGGAGPAAPARVQPVAERRVTSVLFGDLVGFTTASENRDQEESRELLSRFFDGCRQVVARYGGTIEKFIGDAVMAVWGVPTAHEDDAERAVRAGMELTRMVVELGADLGAADLAMRVGIVTGEVAVTIGAEQQGMVAGDPVNTASRVQSIAAPGEVWVDETTKLLTSAAIAYAEVGSHTLKGKAEPVALWSARAVVGAIGGGQREDGLESPFVGRDRELRLMRELFHAAGENARAGLLVVDGEPGVGKTRLGWEFFKYIDGLAQTTYWHQGRCLAYGDGIAYWALAEAVRLRLLRLAGRDGDEEQEDDAVQLVADGLAVAVPDEEERAWLAPRVGALLGGGSIGTFAREELFTAWVTFFDRVSAGDEVVLLIDDAQHADDGLLAFVEYLLEAATFPCMVVLLTRPGLIERRPALATNRRATLLHLSALEERDMTTLVNGLVAGLPPEVCGALVQRAEGVPLYAVETVRSLIDRDLVVPRGGQYVLVDRDVDLASVGAPASLQALVAARLDALGPAERTLVNQGSILGLSFTLDGARELCPGIDLDAAVDELLRLQILTRDTNRLSADYGQLRFVQSVVRQVAYGMLSRHDRKAGHLATARYLDEHAEGATDIDAVIAQHYLDALDAVPDDPGAPDLASKAIELLVRAADRAYSLGVPEDAAAHLATALAHARDEHARADLQRQRATALRTAGRYDEAVALAQAATEAFDALGDDVAAARAVAVWARSLAQRGETSPALELARPRFDALQGRDDAMRAALELAQAVTGAELALGLDMLGTLDVRIRLADRLEDVHQLAESIGYLGNAYTISGAPLAGEIFQEAAARFAREHQLWQTLGVTLSNLGSARLERDLEASAEASREALAVLARTGVRLNTAVAQLNLATVLTGMGRWDELDALLAGARELWESAFSQPAVYCSTIAALDRGLPVPPVPEDRAPTGDAPADLAWVHLESAALALAAGDKARACAQATKAAETIHGVSGTTDDFVWMYGLAVDLASELGDEERQAALLALIEDPERLAAGTRAHHLRLRGLVARATDPGEVEPLLRDAAESFERWGSPLWRARTLADLGSWLGRQGVAAEAEAALDAARATYQELGAHHLLAELEQQRVVLG</sequence>
<dbReference type="Pfam" id="PF12773">
    <property type="entry name" value="DZR"/>
    <property type="match status" value="1"/>
</dbReference>
<dbReference type="InterPro" id="IPR027417">
    <property type="entry name" value="P-loop_NTPase"/>
</dbReference>
<dbReference type="AlphaFoldDB" id="A0A3N0GW37"/>
<evidence type="ECO:0000259" key="3">
    <source>
        <dbReference type="PROSITE" id="PS50125"/>
    </source>
</evidence>
<dbReference type="GO" id="GO:0005524">
    <property type="term" value="F:ATP binding"/>
    <property type="evidence" value="ECO:0007669"/>
    <property type="project" value="UniProtKB-KW"/>
</dbReference>
<dbReference type="GO" id="GO:0035556">
    <property type="term" value="P:intracellular signal transduction"/>
    <property type="evidence" value="ECO:0007669"/>
    <property type="project" value="InterPro"/>
</dbReference>
<dbReference type="PROSITE" id="PS50125">
    <property type="entry name" value="GUANYLATE_CYCLASE_2"/>
    <property type="match status" value="1"/>
</dbReference>
<name>A0A3N0GW37_9ACTN</name>
<dbReference type="GO" id="GO:0005737">
    <property type="term" value="C:cytoplasm"/>
    <property type="evidence" value="ECO:0007669"/>
    <property type="project" value="TreeGrafter"/>
</dbReference>
<evidence type="ECO:0000313" key="4">
    <source>
        <dbReference type="EMBL" id="RNM16362.1"/>
    </source>
</evidence>
<evidence type="ECO:0000256" key="2">
    <source>
        <dbReference type="ARBA" id="ARBA00022840"/>
    </source>
</evidence>
<comment type="caution">
    <text evidence="4">The sequence shown here is derived from an EMBL/GenBank/DDBJ whole genome shotgun (WGS) entry which is preliminary data.</text>
</comment>
<dbReference type="Gene3D" id="1.25.40.10">
    <property type="entry name" value="Tetratricopeptide repeat domain"/>
    <property type="match status" value="1"/>
</dbReference>
<dbReference type="GO" id="GO:0004016">
    <property type="term" value="F:adenylate cyclase activity"/>
    <property type="evidence" value="ECO:0007669"/>
    <property type="project" value="UniProtKB-ARBA"/>
</dbReference>